<evidence type="ECO:0000256" key="5">
    <source>
        <dbReference type="HAMAP-Rule" id="MF_00020"/>
    </source>
</evidence>
<dbReference type="EMBL" id="JACHVA010000127">
    <property type="protein sequence ID" value="MBC2603534.1"/>
    <property type="molecule type" value="Genomic_DNA"/>
</dbReference>
<dbReference type="Proteomes" id="UP000525652">
    <property type="component" value="Unassembled WGS sequence"/>
</dbReference>
<dbReference type="Gene3D" id="3.30.420.40">
    <property type="match status" value="2"/>
</dbReference>
<comment type="similarity">
    <text evidence="5 6">Belongs to the acetokinase family.</text>
</comment>
<dbReference type="GO" id="GO:0005737">
    <property type="term" value="C:cytoplasm"/>
    <property type="evidence" value="ECO:0007669"/>
    <property type="project" value="UniProtKB-SubCell"/>
</dbReference>
<dbReference type="PRINTS" id="PR00471">
    <property type="entry name" value="ACETATEKNASE"/>
</dbReference>
<keyword evidence="8" id="KW-1185">Reference proteome</keyword>
<comment type="subcellular location">
    <subcellularLocation>
        <location evidence="5">Cytoplasm</location>
    </subcellularLocation>
</comment>
<keyword evidence="1 5" id="KW-0808">Transferase</keyword>
<evidence type="ECO:0000313" key="7">
    <source>
        <dbReference type="EMBL" id="MBC2603534.1"/>
    </source>
</evidence>
<organism evidence="7 8">
    <name type="scientific">Puniceicoccus vermicola</name>
    <dbReference type="NCBI Taxonomy" id="388746"/>
    <lineage>
        <taxon>Bacteria</taxon>
        <taxon>Pseudomonadati</taxon>
        <taxon>Verrucomicrobiota</taxon>
        <taxon>Opitutia</taxon>
        <taxon>Puniceicoccales</taxon>
        <taxon>Puniceicoccaceae</taxon>
        <taxon>Puniceicoccus</taxon>
    </lineage>
</organism>
<keyword evidence="5" id="KW-0963">Cytoplasm</keyword>
<sequence>MLVFVANLGSTSFKYSLFSMKGEAPELLARDGYERVTDHAEVIADSLEKLKADGVIQSADDIQGVGFKTVLGGEVTGCIAADDVCLKALEDNSDLAPAHNPPYAAGIRGFQQKLPNATLVALFETAFYQWMPARRRRYAVPEEWAEAGVKRYGFHGASHKFIAERSAELAGYDDLADSIRSLYVNGPSEKGARNFRVISCHLGGSSSVTAMRDGIAQGSSMGMSPQSGLPQNNRVGDLDSMAIPLATKRLGLSMEEIERVLTKESGLLGLSGVSNDIRDIREAAEQGNDRAQLAREFLAGSVRDWVGTYFFTLGGAERIVFTAGIGENDAALRAEVLTGLEDLGIVLDPIKNESGERGERKISADNSKTEVWVIPANEEWVVARETRRFIENNQ</sequence>
<dbReference type="InterPro" id="IPR000890">
    <property type="entry name" value="Aliphatic_acid_kin_short-chain"/>
</dbReference>
<dbReference type="AlphaFoldDB" id="A0A7X1B141"/>
<evidence type="ECO:0000256" key="3">
    <source>
        <dbReference type="ARBA" id="ARBA00022777"/>
    </source>
</evidence>
<dbReference type="GO" id="GO:0000287">
    <property type="term" value="F:magnesium ion binding"/>
    <property type="evidence" value="ECO:0007669"/>
    <property type="project" value="UniProtKB-UniRule"/>
</dbReference>
<comment type="catalytic activity">
    <reaction evidence="5">
        <text>acetate + ATP = acetyl phosphate + ADP</text>
        <dbReference type="Rhea" id="RHEA:11352"/>
        <dbReference type="ChEBI" id="CHEBI:22191"/>
        <dbReference type="ChEBI" id="CHEBI:30089"/>
        <dbReference type="ChEBI" id="CHEBI:30616"/>
        <dbReference type="ChEBI" id="CHEBI:456216"/>
        <dbReference type="EC" id="2.7.2.1"/>
    </reaction>
</comment>
<keyword evidence="4 5" id="KW-0067">ATP-binding</keyword>
<feature type="site" description="Transition state stabilizer" evidence="5">
    <location>
        <position position="234"/>
    </location>
</feature>
<protein>
    <recommendedName>
        <fullName evidence="5">Acetate kinase</fullName>
        <ecNumber evidence="5">2.7.2.1</ecNumber>
    </recommendedName>
    <alternativeName>
        <fullName evidence="5">Acetokinase</fullName>
    </alternativeName>
</protein>
<feature type="site" description="Transition state stabilizer" evidence="5">
    <location>
        <position position="155"/>
    </location>
</feature>
<dbReference type="HAMAP" id="MF_00020">
    <property type="entry name" value="Acetate_kinase"/>
    <property type="match status" value="1"/>
</dbReference>
<dbReference type="GO" id="GO:0008776">
    <property type="term" value="F:acetate kinase activity"/>
    <property type="evidence" value="ECO:0007669"/>
    <property type="project" value="UniProtKB-UniRule"/>
</dbReference>
<comment type="function">
    <text evidence="5">Catalyzes the formation of acetyl phosphate from acetate and ATP. Can also catalyze the reverse reaction.</text>
</comment>
<evidence type="ECO:0000256" key="4">
    <source>
        <dbReference type="ARBA" id="ARBA00022840"/>
    </source>
</evidence>
<evidence type="ECO:0000256" key="2">
    <source>
        <dbReference type="ARBA" id="ARBA00022741"/>
    </source>
</evidence>
<dbReference type="SUPFAM" id="SSF53067">
    <property type="entry name" value="Actin-like ATPase domain"/>
    <property type="match status" value="2"/>
</dbReference>
<comment type="caution">
    <text evidence="5">Lacks conserved residue(s) required for the propagation of feature annotation.</text>
</comment>
<feature type="binding site" evidence="5">
    <location>
        <position position="14"/>
    </location>
    <ligand>
        <name>ATP</name>
        <dbReference type="ChEBI" id="CHEBI:30616"/>
    </ligand>
</feature>
<comment type="subunit">
    <text evidence="5">Homodimer.</text>
</comment>
<evidence type="ECO:0000256" key="1">
    <source>
        <dbReference type="ARBA" id="ARBA00022679"/>
    </source>
</evidence>
<feature type="binding site" evidence="5">
    <location>
        <position position="378"/>
    </location>
    <ligand>
        <name>Mg(2+)</name>
        <dbReference type="ChEBI" id="CHEBI:18420"/>
    </ligand>
</feature>
<dbReference type="EC" id="2.7.2.1" evidence="5"/>
<dbReference type="GO" id="GO:0005524">
    <property type="term" value="F:ATP binding"/>
    <property type="evidence" value="ECO:0007669"/>
    <property type="project" value="UniProtKB-KW"/>
</dbReference>
<gene>
    <name evidence="5" type="primary">ackA</name>
    <name evidence="7" type="ORF">H5P30_17260</name>
</gene>
<keyword evidence="3 5" id="KW-0418">Kinase</keyword>
<feature type="binding site" evidence="5">
    <location>
        <begin position="324"/>
        <end position="328"/>
    </location>
    <ligand>
        <name>ATP</name>
        <dbReference type="ChEBI" id="CHEBI:30616"/>
    </ligand>
</feature>
<comment type="cofactor">
    <cofactor evidence="5">
        <name>Mg(2+)</name>
        <dbReference type="ChEBI" id="CHEBI:18420"/>
    </cofactor>
    <cofactor evidence="5">
        <name>Mn(2+)</name>
        <dbReference type="ChEBI" id="CHEBI:29035"/>
    </cofactor>
    <text evidence="5">Mg(2+). Can also accept Mn(2+).</text>
</comment>
<reference evidence="7 8" key="1">
    <citation type="submission" date="2020-07" db="EMBL/GenBank/DDBJ databases">
        <authorList>
            <person name="Feng X."/>
        </authorList>
    </citation>
    <scope>NUCLEOTIDE SEQUENCE [LARGE SCALE GENOMIC DNA]</scope>
    <source>
        <strain evidence="7 8">JCM14086</strain>
    </source>
</reference>
<keyword evidence="2 5" id="KW-0547">Nucleotide-binding</keyword>
<comment type="caution">
    <text evidence="7">The sequence shown here is derived from an EMBL/GenBank/DDBJ whole genome shotgun (WGS) entry which is preliminary data.</text>
</comment>
<dbReference type="UniPathway" id="UPA00340">
    <property type="reaction ID" value="UER00458"/>
</dbReference>
<dbReference type="InterPro" id="IPR004372">
    <property type="entry name" value="Ac/propionate_kinase"/>
</dbReference>
<dbReference type="InterPro" id="IPR043129">
    <property type="entry name" value="ATPase_NBD"/>
</dbReference>
<feature type="binding site" evidence="5">
    <location>
        <begin position="276"/>
        <end position="278"/>
    </location>
    <ligand>
        <name>ATP</name>
        <dbReference type="ChEBI" id="CHEBI:30616"/>
    </ligand>
</feature>
<dbReference type="RefSeq" id="WP_185694161.1">
    <property type="nucleotide sequence ID" value="NZ_JACHVA010000127.1"/>
</dbReference>
<evidence type="ECO:0000313" key="8">
    <source>
        <dbReference type="Proteomes" id="UP000525652"/>
    </source>
</evidence>
<proteinExistence type="inferred from homology"/>
<evidence type="ECO:0000256" key="6">
    <source>
        <dbReference type="RuleBase" id="RU003835"/>
    </source>
</evidence>
<dbReference type="GO" id="GO:0006085">
    <property type="term" value="P:acetyl-CoA biosynthetic process"/>
    <property type="evidence" value="ECO:0007669"/>
    <property type="project" value="UniProtKB-UniRule"/>
</dbReference>
<feature type="binding site" evidence="5">
    <location>
        <position position="7"/>
    </location>
    <ligand>
        <name>Mg(2+)</name>
        <dbReference type="ChEBI" id="CHEBI:18420"/>
    </ligand>
</feature>
<dbReference type="GO" id="GO:0006083">
    <property type="term" value="P:acetate metabolic process"/>
    <property type="evidence" value="ECO:0007669"/>
    <property type="project" value="TreeGrafter"/>
</dbReference>
<accession>A0A7X1B141</accession>
<name>A0A7X1B141_9BACT</name>
<dbReference type="PANTHER" id="PTHR21060:SF15">
    <property type="entry name" value="ACETATE KINASE-RELATED"/>
    <property type="match status" value="1"/>
</dbReference>
<comment type="pathway">
    <text evidence="5">Metabolic intermediate biosynthesis; acetyl-CoA biosynthesis; acetyl-CoA from acetate: step 1/2.</text>
</comment>
<keyword evidence="5" id="KW-0460">Magnesium</keyword>
<keyword evidence="5" id="KW-0479">Metal-binding</keyword>
<dbReference type="PIRSF" id="PIRSF000722">
    <property type="entry name" value="Acetate_prop_kin"/>
    <property type="match status" value="1"/>
</dbReference>
<dbReference type="PANTHER" id="PTHR21060">
    <property type="entry name" value="ACETATE KINASE"/>
    <property type="match status" value="1"/>
</dbReference>
<dbReference type="Pfam" id="PF00871">
    <property type="entry name" value="Acetate_kinase"/>
    <property type="match status" value="1"/>
</dbReference>